<dbReference type="InterPro" id="IPR044611">
    <property type="entry name" value="E3A/B/C-like"/>
</dbReference>
<organism evidence="7 8">
    <name type="scientific">Encephalitozoon cuniculi (strain GB-M1)</name>
    <name type="common">Microsporidian parasite</name>
    <dbReference type="NCBI Taxonomy" id="284813"/>
    <lineage>
        <taxon>Eukaryota</taxon>
        <taxon>Fungi</taxon>
        <taxon>Fungi incertae sedis</taxon>
        <taxon>Microsporidia</taxon>
        <taxon>Unikaryonidae</taxon>
        <taxon>Encephalitozoon</taxon>
    </lineage>
</organism>
<dbReference type="FunCoup" id="Q8SS57">
    <property type="interactions" value="15"/>
</dbReference>
<evidence type="ECO:0000259" key="6">
    <source>
        <dbReference type="PROSITE" id="PS50237"/>
    </source>
</evidence>
<feature type="domain" description="HECT" evidence="6">
    <location>
        <begin position="425"/>
        <end position="746"/>
    </location>
</feature>
<dbReference type="SMART" id="SM00119">
    <property type="entry name" value="HECTc"/>
    <property type="match status" value="1"/>
</dbReference>
<dbReference type="Proteomes" id="UP000000819">
    <property type="component" value="Chromosome IV"/>
</dbReference>
<dbReference type="OMA" id="MTKGFYL"/>
<evidence type="ECO:0000256" key="1">
    <source>
        <dbReference type="ARBA" id="ARBA00000885"/>
    </source>
</evidence>
<dbReference type="PANTHER" id="PTHR45700">
    <property type="entry name" value="UBIQUITIN-PROTEIN LIGASE E3C"/>
    <property type="match status" value="1"/>
</dbReference>
<gene>
    <name evidence="7" type="ordered locus">ECU04_0490</name>
</gene>
<evidence type="ECO:0000313" key="7">
    <source>
        <dbReference type="EMBL" id="CAD25236.1"/>
    </source>
</evidence>
<dbReference type="GeneID" id="858880"/>
<proteinExistence type="predicted"/>
<dbReference type="Pfam" id="PF00632">
    <property type="entry name" value="HECT"/>
    <property type="match status" value="1"/>
</dbReference>
<dbReference type="OrthoDB" id="8068875at2759"/>
<dbReference type="HOGENOM" id="CLU_002173_5_2_1"/>
<keyword evidence="8" id="KW-1185">Reference proteome</keyword>
<dbReference type="STRING" id="284813.Q8SS57"/>
<keyword evidence="3" id="KW-0808">Transferase</keyword>
<dbReference type="PANTHER" id="PTHR45700:SF8">
    <property type="entry name" value="HECT-TYPE E3 UBIQUITIN TRANSFERASE"/>
    <property type="match status" value="1"/>
</dbReference>
<dbReference type="FunFam" id="3.30.2410.10:FF:000003">
    <property type="entry name" value="probable E3 ubiquitin-protein ligase HERC4 isoform X1"/>
    <property type="match status" value="1"/>
</dbReference>
<dbReference type="GO" id="GO:0016874">
    <property type="term" value="F:ligase activity"/>
    <property type="evidence" value="ECO:0007669"/>
    <property type="project" value="UniProtKB-KW"/>
</dbReference>
<dbReference type="VEuPathDB" id="MicrosporidiaDB:ECU04_0490"/>
<dbReference type="CDD" id="cd00078">
    <property type="entry name" value="HECTc"/>
    <property type="match status" value="1"/>
</dbReference>
<feature type="active site" description="Glycyl thioester intermediate" evidence="5">
    <location>
        <position position="714"/>
    </location>
</feature>
<dbReference type="Gene3D" id="3.30.2160.10">
    <property type="entry name" value="Hect, E3 ligase catalytic domain"/>
    <property type="match status" value="1"/>
</dbReference>
<evidence type="ECO:0000256" key="2">
    <source>
        <dbReference type="ARBA" id="ARBA00012485"/>
    </source>
</evidence>
<dbReference type="EMBL" id="AL590444">
    <property type="protein sequence ID" value="CAD25236.1"/>
    <property type="molecule type" value="Genomic_DNA"/>
</dbReference>
<protein>
    <recommendedName>
        <fullName evidence="2">HECT-type E3 ubiquitin transferase</fullName>
        <ecNumber evidence="2">2.3.2.26</ecNumber>
    </recommendedName>
</protein>
<dbReference type="KEGG" id="ecu:ECU04_0490"/>
<dbReference type="PROSITE" id="PS50237">
    <property type="entry name" value="HECT"/>
    <property type="match status" value="1"/>
</dbReference>
<evidence type="ECO:0000313" key="8">
    <source>
        <dbReference type="Proteomes" id="UP000000819"/>
    </source>
</evidence>
<keyword evidence="4 5" id="KW-0833">Ubl conjugation pathway</keyword>
<dbReference type="EC" id="2.3.2.26" evidence="2"/>
<comment type="catalytic activity">
    <reaction evidence="1">
        <text>S-ubiquitinyl-[E2 ubiquitin-conjugating enzyme]-L-cysteine + [acceptor protein]-L-lysine = [E2 ubiquitin-conjugating enzyme]-L-cysteine + N(6)-ubiquitinyl-[acceptor protein]-L-lysine.</text>
        <dbReference type="EC" id="2.3.2.26"/>
    </reaction>
</comment>
<reference evidence="7 8" key="2">
    <citation type="journal article" date="2009" name="BMC Genomics">
        <title>Identification of transcriptional signals in Encephalitozoon cuniculi widespread among Microsporidia phylum: support for accurate structural genome annotation.</title>
        <authorList>
            <person name="Peyretaillade E."/>
            <person name="Goncalves O."/>
            <person name="Terrat S."/>
            <person name="Dugat-Bony E."/>
            <person name="Wincker P."/>
            <person name="Cornman R.S."/>
            <person name="Evans J.D."/>
            <person name="Delbac F."/>
            <person name="Peyret P."/>
        </authorList>
    </citation>
    <scope>NUCLEOTIDE SEQUENCE [LARGE SCALE GENOMIC DNA]</scope>
    <source>
        <strain evidence="7 8">GB-M1</strain>
    </source>
</reference>
<reference evidence="7 8" key="1">
    <citation type="journal article" date="2001" name="Nature">
        <title>Genome sequence and gene compaction of the eukaryote parasite Encephalitozoon cuniculi.</title>
        <authorList>
            <person name="Katinka M.D."/>
            <person name="Duprat S."/>
            <person name="Cornillot E."/>
            <person name="Metenier G."/>
            <person name="Thomarat F."/>
            <person name="Prensier G."/>
            <person name="Barbe V."/>
            <person name="Peyretaillade E."/>
            <person name="Brottier P."/>
            <person name="Wincker P."/>
            <person name="Delbac F."/>
            <person name="El Alaoui H."/>
            <person name="Peyret P."/>
            <person name="Saurin W."/>
            <person name="Gouy M."/>
            <person name="Weissenbach J."/>
            <person name="Vivares C.P."/>
        </authorList>
    </citation>
    <scope>NUCLEOTIDE SEQUENCE [LARGE SCALE GENOMIC DNA]</scope>
    <source>
        <strain evidence="7 8">GB-M1</strain>
    </source>
</reference>
<dbReference type="Gene3D" id="3.90.1750.10">
    <property type="entry name" value="Hect, E3 ligase catalytic domains"/>
    <property type="match status" value="1"/>
</dbReference>
<dbReference type="GO" id="GO:0000209">
    <property type="term" value="P:protein polyubiquitination"/>
    <property type="evidence" value="ECO:0007669"/>
    <property type="project" value="InterPro"/>
</dbReference>
<name>Q8SS57_ENCCU</name>
<evidence type="ECO:0000256" key="3">
    <source>
        <dbReference type="ARBA" id="ARBA00022679"/>
    </source>
</evidence>
<accession>Q8SS57</accession>
<evidence type="ECO:0000256" key="5">
    <source>
        <dbReference type="PROSITE-ProRule" id="PRU00104"/>
    </source>
</evidence>
<sequence>MNSCLKDEYKQQMTGCCSQIPCYKVFCRDGLEDEAAETLSELFSRYGDVFLCRNIRRTIEQTSSISVDASGSVILDFFFRLGTMGPRRGTSVEESRFGPDSGPELYVKDRESRGVLRMENGMQSVEWAKRMFRKKGTPLSKGHRSDDRFGCLKINEMRGEFDATTRLDHSICGLISGKEEITVEDRYILIGVLQLLLKKYEGSLHFTLGMIILRIYCTISKYGDVDETYYPTLYKTFDSIRSLYSEMLKKTTLSEGITCRGERIDSRGDMPICIYLPKFTKVDLSMLVDNITCILNSSEVVDSRESKRIDNLLSILHLLYLVNEECGLLSYKKFYLVSFCSRMNFREEFKHFRAKSKTPLNFQFILPVHIKAELIKYENNDRMKTSLQDSFFKSLFEGHVDPYLFITVSRETVYRDSIEIFKKINVLDARKQLRITFRNEEGVDSGGIRKEYFQLLSQEIKEDERLFEHTENRIWIRPHEGDGEGYEAIGRIIAIALYNNVVLNIPFPSLFFKKLLDRRPTLDDLREISSGIATSLRNLRRLSRDEVDSLDLRFVVEHSVDGIPRSYPLVKNGEDIKLTSENMRLFIEKYVEFHTDALIKPQFESIKRGFYSIIDKDKLAYLDPKELEKIMMGSNTFDIKAIRSTTTYSGFREDSPIIVYFWEIFEAFNRKKRKKLLQFITGNDRIPVSGPASLKLVIMRNGCDTDRLPSSQTCFNTLLLPEYSSKDKLEGKLETALELTAGFFLL</sequence>
<dbReference type="SUPFAM" id="SSF56204">
    <property type="entry name" value="Hect, E3 ligase catalytic domain"/>
    <property type="match status" value="1"/>
</dbReference>
<dbReference type="InterPro" id="IPR035983">
    <property type="entry name" value="Hect_E3_ubiquitin_ligase"/>
</dbReference>
<dbReference type="AlphaFoldDB" id="Q8SS57"/>
<evidence type="ECO:0000256" key="4">
    <source>
        <dbReference type="ARBA" id="ARBA00022786"/>
    </source>
</evidence>
<dbReference type="GO" id="GO:0061630">
    <property type="term" value="F:ubiquitin protein ligase activity"/>
    <property type="evidence" value="ECO:0007669"/>
    <property type="project" value="UniProtKB-EC"/>
</dbReference>
<dbReference type="Gene3D" id="3.30.2410.10">
    <property type="entry name" value="Hect, E3 ligase catalytic domain"/>
    <property type="match status" value="1"/>
</dbReference>
<dbReference type="InterPro" id="IPR000569">
    <property type="entry name" value="HECT_dom"/>
</dbReference>
<dbReference type="RefSeq" id="NP_584732.1">
    <property type="nucleotide sequence ID" value="NM_001041082.1"/>
</dbReference>
<dbReference type="InParanoid" id="Q8SS57"/>
<keyword evidence="7" id="KW-0436">Ligase</keyword>